<dbReference type="EMBL" id="LN483071">
    <property type="protein sequence ID" value="CEA08616.1"/>
    <property type="molecule type" value="Genomic_DNA"/>
</dbReference>
<dbReference type="SUPFAM" id="SSF55931">
    <property type="entry name" value="Glutamine synthetase/guanido kinase"/>
    <property type="match status" value="1"/>
</dbReference>
<accession>A0A078MUW8</accession>
<evidence type="ECO:0000256" key="5">
    <source>
        <dbReference type="HAMAP-Rule" id="MF_01609"/>
    </source>
</evidence>
<evidence type="ECO:0000256" key="4">
    <source>
        <dbReference type="ARBA" id="ARBA00048819"/>
    </source>
</evidence>
<dbReference type="PANTHER" id="PTHR36510:SF1">
    <property type="entry name" value="GLUTAMATE--CYSTEINE LIGASE 2-RELATED"/>
    <property type="match status" value="1"/>
</dbReference>
<evidence type="ECO:0000313" key="6">
    <source>
        <dbReference type="EMBL" id="CEA08616.1"/>
    </source>
</evidence>
<dbReference type="Gene3D" id="3.30.590.20">
    <property type="match status" value="1"/>
</dbReference>
<reference evidence="6" key="1">
    <citation type="submission" date="2014-07" db="EMBL/GenBank/DDBJ databases">
        <authorList>
            <person name="Urmite Genomes Urmite Genomes"/>
        </authorList>
    </citation>
    <scope>NUCLEOTIDE SEQUENCE</scope>
    <source>
        <strain evidence="6">11W110_air</strain>
    </source>
</reference>
<comment type="similarity">
    <text evidence="5">Belongs to the glutamate--cysteine ligase type 2 family. YbdK subfamily.</text>
</comment>
<evidence type="ECO:0000256" key="2">
    <source>
        <dbReference type="ARBA" id="ARBA00022741"/>
    </source>
</evidence>
<name>A0A078MUW8_9MICC</name>
<sequence>MATLGIEEEYLLLDPRTGLPSHKADEVAGYLHDSPRVTEGEVQRELLSCQIETATPVCSTLTEAEEYLLNFRTQLAAAAEKASVVAAGTATAPRVEEHYPELTDKERYRELQQSAPGIVGDQFVNGLHVHVSIPDKETGVQALNRIREWLPLVVALSCNSPFWLGRDSGFGSWRVVHYRRWPVQGCPPVFRDAADYERRIQRLVDTAAIIDRGVLTWMARLSDAYPTIEVRAGDGQLQARDSVLLGGLIRGLVSTAVEQARRGAGYAVPDEELLDAAMWQAAREGLTSNLVDPVSARLVPAWDRVEALLEFIGPALEAEGDTEWVRAGLRQLRAQGTGSERQRRAMADGGTAALLELYRSSVTSED</sequence>
<keyword evidence="2 5" id="KW-0547">Nucleotide-binding</keyword>
<dbReference type="EC" id="6.3.2.2" evidence="5"/>
<dbReference type="PANTHER" id="PTHR36510">
    <property type="entry name" value="GLUTAMATE--CYSTEINE LIGASE 2-RELATED"/>
    <property type="match status" value="1"/>
</dbReference>
<evidence type="ECO:0000256" key="3">
    <source>
        <dbReference type="ARBA" id="ARBA00022840"/>
    </source>
</evidence>
<dbReference type="GO" id="GO:0042398">
    <property type="term" value="P:modified amino acid biosynthetic process"/>
    <property type="evidence" value="ECO:0007669"/>
    <property type="project" value="InterPro"/>
</dbReference>
<dbReference type="GO" id="GO:0004357">
    <property type="term" value="F:glutamate-cysteine ligase activity"/>
    <property type="evidence" value="ECO:0007669"/>
    <property type="project" value="UniProtKB-EC"/>
</dbReference>
<gene>
    <name evidence="6" type="primary">ybdK_4</name>
    <name evidence="6" type="ORF">BN1051_01972</name>
</gene>
<dbReference type="HAMAP" id="MF_01609">
    <property type="entry name" value="Glu_cys_ligase_2"/>
    <property type="match status" value="1"/>
</dbReference>
<dbReference type="InterPro" id="IPR014746">
    <property type="entry name" value="Gln_synth/guanido_kin_cat_dom"/>
</dbReference>
<dbReference type="InterPro" id="IPR011793">
    <property type="entry name" value="YbdK"/>
</dbReference>
<dbReference type="GO" id="GO:0005524">
    <property type="term" value="F:ATP binding"/>
    <property type="evidence" value="ECO:0007669"/>
    <property type="project" value="UniProtKB-KW"/>
</dbReference>
<organism evidence="6">
    <name type="scientific">Arthrobacter saudimassiliensis</name>
    <dbReference type="NCBI Taxonomy" id="1461584"/>
    <lineage>
        <taxon>Bacteria</taxon>
        <taxon>Bacillati</taxon>
        <taxon>Actinomycetota</taxon>
        <taxon>Actinomycetes</taxon>
        <taxon>Micrococcales</taxon>
        <taxon>Micrococcaceae</taxon>
        <taxon>Arthrobacter</taxon>
    </lineage>
</organism>
<dbReference type="Pfam" id="PF04107">
    <property type="entry name" value="GCS2"/>
    <property type="match status" value="1"/>
</dbReference>
<protein>
    <recommendedName>
        <fullName evidence="5">Putative glutamate--cysteine ligase 2</fullName>
        <ecNumber evidence="5">6.3.2.2</ecNumber>
    </recommendedName>
    <alternativeName>
        <fullName evidence="5">Gamma-glutamylcysteine synthetase 2</fullName>
        <shortName evidence="5">GCS 2</shortName>
        <shortName evidence="5">Gamma-GCS 2</shortName>
    </alternativeName>
</protein>
<proteinExistence type="inferred from homology"/>
<dbReference type="PATRIC" id="fig|1461584.3.peg.1948"/>
<keyword evidence="1 5" id="KW-0436">Ligase</keyword>
<dbReference type="InterPro" id="IPR006336">
    <property type="entry name" value="GCS2"/>
</dbReference>
<dbReference type="AlphaFoldDB" id="A0A078MUW8"/>
<comment type="catalytic activity">
    <reaction evidence="4 5">
        <text>L-cysteine + L-glutamate + ATP = gamma-L-glutamyl-L-cysteine + ADP + phosphate + H(+)</text>
        <dbReference type="Rhea" id="RHEA:13285"/>
        <dbReference type="ChEBI" id="CHEBI:15378"/>
        <dbReference type="ChEBI" id="CHEBI:29985"/>
        <dbReference type="ChEBI" id="CHEBI:30616"/>
        <dbReference type="ChEBI" id="CHEBI:35235"/>
        <dbReference type="ChEBI" id="CHEBI:43474"/>
        <dbReference type="ChEBI" id="CHEBI:58173"/>
        <dbReference type="ChEBI" id="CHEBI:456216"/>
        <dbReference type="EC" id="6.3.2.2"/>
    </reaction>
</comment>
<dbReference type="NCBIfam" id="TIGR02050">
    <property type="entry name" value="gshA_cyan_rel"/>
    <property type="match status" value="1"/>
</dbReference>
<keyword evidence="3 5" id="KW-0067">ATP-binding</keyword>
<evidence type="ECO:0000256" key="1">
    <source>
        <dbReference type="ARBA" id="ARBA00022598"/>
    </source>
</evidence>
<comment type="function">
    <text evidence="5">ATP-dependent carboxylate-amine ligase which exhibits weak glutamate--cysteine ligase activity.</text>
</comment>
<dbReference type="InterPro" id="IPR050141">
    <property type="entry name" value="GCL_type2/YbdK_subfam"/>
</dbReference>
<dbReference type="NCBIfam" id="NF010041">
    <property type="entry name" value="PRK13517.1-1"/>
    <property type="match status" value="1"/>
</dbReference>